<reference evidence="4" key="1">
    <citation type="journal article" date="2019" name="Int. J. Syst. Evol. Microbiol.">
        <title>The Global Catalogue of Microorganisms (GCM) 10K type strain sequencing project: providing services to taxonomists for standard genome sequencing and annotation.</title>
        <authorList>
            <consortium name="The Broad Institute Genomics Platform"/>
            <consortium name="The Broad Institute Genome Sequencing Center for Infectious Disease"/>
            <person name="Wu L."/>
            <person name="Ma J."/>
        </authorList>
    </citation>
    <scope>NUCLEOTIDE SEQUENCE [LARGE SCALE GENOMIC DNA]</scope>
    <source>
        <strain evidence="4">CGMCC 1.12778</strain>
    </source>
</reference>
<dbReference type="InterPro" id="IPR006076">
    <property type="entry name" value="FAD-dep_OxRdtase"/>
</dbReference>
<name>A0ABQ2AG29_9MICC</name>
<feature type="domain" description="FAD dependent oxidoreductase" evidence="2">
    <location>
        <begin position="6"/>
        <end position="337"/>
    </location>
</feature>
<keyword evidence="4" id="KW-1185">Reference proteome</keyword>
<dbReference type="Proteomes" id="UP000643279">
    <property type="component" value="Unassembled WGS sequence"/>
</dbReference>
<proteinExistence type="predicted"/>
<organism evidence="3 4">
    <name type="scientific">Arthrobacter liuii</name>
    <dbReference type="NCBI Taxonomy" id="1476996"/>
    <lineage>
        <taxon>Bacteria</taxon>
        <taxon>Bacillati</taxon>
        <taxon>Actinomycetota</taxon>
        <taxon>Actinomycetes</taxon>
        <taxon>Micrococcales</taxon>
        <taxon>Micrococcaceae</taxon>
        <taxon>Arthrobacter</taxon>
    </lineage>
</organism>
<dbReference type="EMBL" id="BMFW01000001">
    <property type="protein sequence ID" value="GGH89684.1"/>
    <property type="molecule type" value="Genomic_DNA"/>
</dbReference>
<dbReference type="PANTHER" id="PTHR13847:SF287">
    <property type="entry name" value="FAD-DEPENDENT OXIDOREDUCTASE DOMAIN-CONTAINING PROTEIN 1"/>
    <property type="match status" value="1"/>
</dbReference>
<protein>
    <submittedName>
        <fullName evidence="3">Glycerol-3-phosphate dehydrogenase</fullName>
    </submittedName>
</protein>
<dbReference type="SUPFAM" id="SSF51905">
    <property type="entry name" value="FAD/NAD(P)-binding domain"/>
    <property type="match status" value="1"/>
</dbReference>
<dbReference type="InterPro" id="IPR036188">
    <property type="entry name" value="FAD/NAD-bd_sf"/>
</dbReference>
<gene>
    <name evidence="3" type="ORF">GCM10007170_01680</name>
</gene>
<evidence type="ECO:0000259" key="2">
    <source>
        <dbReference type="Pfam" id="PF01266"/>
    </source>
</evidence>
<evidence type="ECO:0000313" key="4">
    <source>
        <dbReference type="Proteomes" id="UP000643279"/>
    </source>
</evidence>
<dbReference type="PANTHER" id="PTHR13847">
    <property type="entry name" value="SARCOSINE DEHYDROGENASE-RELATED"/>
    <property type="match status" value="1"/>
</dbReference>
<accession>A0ABQ2AG29</accession>
<dbReference type="RefSeq" id="WP_188569790.1">
    <property type="nucleotide sequence ID" value="NZ_BMFW01000001.1"/>
</dbReference>
<dbReference type="Gene3D" id="3.30.9.10">
    <property type="entry name" value="D-Amino Acid Oxidase, subunit A, domain 2"/>
    <property type="match status" value="1"/>
</dbReference>
<evidence type="ECO:0000256" key="1">
    <source>
        <dbReference type="ARBA" id="ARBA00023002"/>
    </source>
</evidence>
<keyword evidence="1" id="KW-0560">Oxidoreductase</keyword>
<evidence type="ECO:0000313" key="3">
    <source>
        <dbReference type="EMBL" id="GGH89684.1"/>
    </source>
</evidence>
<dbReference type="Pfam" id="PF01266">
    <property type="entry name" value="DAO"/>
    <property type="match status" value="1"/>
</dbReference>
<sequence>MAAHYDVLIVGGGIAGLSLASALAGRCSVALVEAEQELAYHTSSRSARQLIPSYGPPAVQELTVRTLELLAARDADLPEPVLTPRSFMLVGSGADVAAEASGHMQPITVDRAVELCPALVPGSFEAAGLDTGSFGCNAPLLLEDHRQRAASSGADIITGARVHSAQRLGSGWQVGAGAEGFETGVLVNAAGAWADELAVLSGVEKLGLQPYRRTAAIAAVDHPLPAATPMVAAADNSFYFRPDGEDVLISPSETVPSGPEDARPRPGDVERLVEKLNAFTSLGITAIRRSWTGLRTEAADGVPVAGFDAEAPGFYWLAGQGGYGFQTSSAMAELAADQILAGQSGQGEARVGGAAGGTGPASRTAQALAATRWSIRR</sequence>
<dbReference type="Gene3D" id="3.50.50.60">
    <property type="entry name" value="FAD/NAD(P)-binding domain"/>
    <property type="match status" value="1"/>
</dbReference>
<comment type="caution">
    <text evidence="3">The sequence shown here is derived from an EMBL/GenBank/DDBJ whole genome shotgun (WGS) entry which is preliminary data.</text>
</comment>